<feature type="region of interest" description="Disordered" evidence="2">
    <location>
        <begin position="213"/>
        <end position="241"/>
    </location>
</feature>
<accession>A0A0D2E5Q9</accession>
<evidence type="ECO:0000313" key="4">
    <source>
        <dbReference type="EMBL" id="KIW50803.1"/>
    </source>
</evidence>
<keyword evidence="5" id="KW-1185">Reference proteome</keyword>
<keyword evidence="3" id="KW-1133">Transmembrane helix</keyword>
<feature type="region of interest" description="Disordered" evidence="2">
    <location>
        <begin position="162"/>
        <end position="184"/>
    </location>
</feature>
<evidence type="ECO:0000256" key="2">
    <source>
        <dbReference type="SAM" id="MobiDB-lite"/>
    </source>
</evidence>
<organism evidence="4 5">
    <name type="scientific">Exophiala xenobiotica</name>
    <dbReference type="NCBI Taxonomy" id="348802"/>
    <lineage>
        <taxon>Eukaryota</taxon>
        <taxon>Fungi</taxon>
        <taxon>Dikarya</taxon>
        <taxon>Ascomycota</taxon>
        <taxon>Pezizomycotina</taxon>
        <taxon>Eurotiomycetes</taxon>
        <taxon>Chaetothyriomycetidae</taxon>
        <taxon>Chaetothyriales</taxon>
        <taxon>Herpotrichiellaceae</taxon>
        <taxon>Exophiala</taxon>
    </lineage>
</organism>
<dbReference type="GeneID" id="25331498"/>
<dbReference type="OrthoDB" id="4119756at2759"/>
<dbReference type="RefSeq" id="XP_013311387.1">
    <property type="nucleotide sequence ID" value="XM_013455933.1"/>
</dbReference>
<dbReference type="HOGENOM" id="CLU_331761_0_0_1"/>
<evidence type="ECO:0000256" key="3">
    <source>
        <dbReference type="SAM" id="Phobius"/>
    </source>
</evidence>
<feature type="coiled-coil region" evidence="1">
    <location>
        <begin position="49"/>
        <end position="76"/>
    </location>
</feature>
<keyword evidence="1" id="KW-0175">Coiled coil</keyword>
<keyword evidence="3" id="KW-0472">Membrane</keyword>
<evidence type="ECO:0000313" key="5">
    <source>
        <dbReference type="Proteomes" id="UP000054342"/>
    </source>
</evidence>
<feature type="transmembrane region" description="Helical" evidence="3">
    <location>
        <begin position="849"/>
        <end position="879"/>
    </location>
</feature>
<name>A0A0D2E5Q9_9EURO</name>
<proteinExistence type="predicted"/>
<feature type="compositionally biased region" description="Polar residues" evidence="2">
    <location>
        <begin position="230"/>
        <end position="241"/>
    </location>
</feature>
<keyword evidence="3" id="KW-0812">Transmembrane</keyword>
<dbReference type="Proteomes" id="UP000054342">
    <property type="component" value="Unassembled WGS sequence"/>
</dbReference>
<reference evidence="4 5" key="1">
    <citation type="submission" date="2015-01" db="EMBL/GenBank/DDBJ databases">
        <title>The Genome Sequence of Exophiala xenobiotica CBS118157.</title>
        <authorList>
            <consortium name="The Broad Institute Genomics Platform"/>
            <person name="Cuomo C."/>
            <person name="de Hoog S."/>
            <person name="Gorbushina A."/>
            <person name="Stielow B."/>
            <person name="Teixiera M."/>
            <person name="Abouelleil A."/>
            <person name="Chapman S.B."/>
            <person name="Priest M."/>
            <person name="Young S.K."/>
            <person name="Wortman J."/>
            <person name="Nusbaum C."/>
            <person name="Birren B."/>
        </authorList>
    </citation>
    <scope>NUCLEOTIDE SEQUENCE [LARGE SCALE GENOMIC DNA]</scope>
    <source>
        <strain evidence="4 5">CBS 118157</strain>
    </source>
</reference>
<dbReference type="EMBL" id="KN847322">
    <property type="protein sequence ID" value="KIW50803.1"/>
    <property type="molecule type" value="Genomic_DNA"/>
</dbReference>
<feature type="compositionally biased region" description="Polar residues" evidence="2">
    <location>
        <begin position="162"/>
        <end position="179"/>
    </location>
</feature>
<protein>
    <submittedName>
        <fullName evidence="4">Uncharacterized protein</fullName>
    </submittedName>
</protein>
<sequence>MDKPDLIPYIEGLRTHTEQLVTTLPGKLKKMPTMPLKETVARNIFEDNMQKLLQYLKQVEKACERAKNQQARMQIQDWRAKLKSMIDLAYKRPDMFVRDHAHHIGSSPVRVYAVGEDAGGQFQAMTTSHGLTTSVNGNNLLALPDNAAGDEAPEGRHELLNNQVTAPSPTGASDATGTNKAPGFLDQVQPMVSIGSPESGEITFAPSQGSLSNLFTFGSNPKTSKDDGSSETCSTPTNPQEATSLIKEDVVKTQAGEVSAVAGHIAEYLSEQEKIEPETSEQVAVKPATLEQDHLQQTGVQECGYGPAESATENEYTLGHVFVWSPDHAPPNGDEGDVAAEQPVEIDEQVPTDMTVDPSASSGLQSSTEPAAPSAFTSATEEYTLGHVFVFSPDQAPANGDEEVVQAEVAPKTETEASVEHDVVSASDIKLENLKVREVEPSVHSVIVATTETLGASPFTKHDSDYTLGHVFVFSPDHAPPNGDEEVVAVDSLFDTETEAHIELEMGALVDVPFESPTDCATEAFIDTTDETTTKPPHVPLPISTEPDHSLGLAFVISPDQPRLHGEDVEIEAAVPHGNACCNDEQHQVDDASDMDSLFDPGDASDYLAAALAENWLLSEDEDLAEETPIVKHNAVSDAGDAIGQGAVSDTEDSLIIITKEEPCNPVEEVLIAGDITAKETQARTASGAEENTLGHVFVWSALQAPPDRDTVSTSFPVPVENTIEDESTLLDDQTPKGDTFKEVVTEEVVISGTGIANDEVNTVTVEVETESLVNSPPVAKAFEMIGEEVVEEILDESFKELVEKSVEKSREKDFEIAVENSEHIIEFPKERVQTSPTFVPVGRCLTRVLAGITTASVVVGLKSPVIAALIMYAGIAYAKYRLNR</sequence>
<evidence type="ECO:0000256" key="1">
    <source>
        <dbReference type="SAM" id="Coils"/>
    </source>
</evidence>
<gene>
    <name evidence="4" type="ORF">PV05_09590</name>
</gene>
<dbReference type="AlphaFoldDB" id="A0A0D2E5Q9"/>
<feature type="compositionally biased region" description="Polar residues" evidence="2">
    <location>
        <begin position="213"/>
        <end position="222"/>
    </location>
</feature>